<accession>B7QEC9</accession>
<dbReference type="Pfam" id="PF01431">
    <property type="entry name" value="Peptidase_M13"/>
    <property type="match status" value="1"/>
</dbReference>
<dbReference type="HOGENOM" id="CLU_006187_1_2_1"/>
<dbReference type="VEuPathDB" id="VectorBase:ISCI012849"/>
<evidence type="ECO:0000259" key="1">
    <source>
        <dbReference type="Pfam" id="PF01431"/>
    </source>
</evidence>
<dbReference type="SUPFAM" id="SSF55486">
    <property type="entry name" value="Metalloproteases ('zincins'), catalytic domain"/>
    <property type="match status" value="1"/>
</dbReference>
<dbReference type="PANTHER" id="PTHR11733:SF241">
    <property type="entry name" value="GH26575P-RELATED"/>
    <property type="match status" value="1"/>
</dbReference>
<organism>
    <name type="scientific">Ixodes scapularis</name>
    <name type="common">Black-legged tick</name>
    <name type="synonym">Deer tick</name>
    <dbReference type="NCBI Taxonomy" id="6945"/>
    <lineage>
        <taxon>Eukaryota</taxon>
        <taxon>Metazoa</taxon>
        <taxon>Ecdysozoa</taxon>
        <taxon>Arthropoda</taxon>
        <taxon>Chelicerata</taxon>
        <taxon>Arachnida</taxon>
        <taxon>Acari</taxon>
        <taxon>Parasitiformes</taxon>
        <taxon>Ixodida</taxon>
        <taxon>Ixodoidea</taxon>
        <taxon>Ixodidae</taxon>
        <taxon>Ixodinae</taxon>
        <taxon>Ixodes</taxon>
    </lineage>
</organism>
<evidence type="ECO:0000313" key="4">
    <source>
        <dbReference type="Proteomes" id="UP000001555"/>
    </source>
</evidence>
<dbReference type="InterPro" id="IPR024079">
    <property type="entry name" value="MetalloPept_cat_dom_sf"/>
</dbReference>
<gene>
    <name evidence="2" type="ORF">IscW_ISCW012849</name>
</gene>
<dbReference type="AlphaFoldDB" id="B7QEC9"/>
<dbReference type="InterPro" id="IPR018497">
    <property type="entry name" value="Peptidase_M13_C"/>
</dbReference>
<dbReference type="GO" id="GO:0004222">
    <property type="term" value="F:metalloendopeptidase activity"/>
    <property type="evidence" value="ECO:0000318"/>
    <property type="project" value="GO_Central"/>
</dbReference>
<dbReference type="GO" id="GO:0016485">
    <property type="term" value="P:protein processing"/>
    <property type="evidence" value="ECO:0000318"/>
    <property type="project" value="GO_Central"/>
</dbReference>
<dbReference type="GO" id="GO:0005886">
    <property type="term" value="C:plasma membrane"/>
    <property type="evidence" value="ECO:0000318"/>
    <property type="project" value="GO_Central"/>
</dbReference>
<dbReference type="PROSITE" id="PS51885">
    <property type="entry name" value="NEPRILYSIN"/>
    <property type="match status" value="1"/>
</dbReference>
<dbReference type="EMBL" id="DS920586">
    <property type="protein sequence ID" value="EEC17201.1"/>
    <property type="molecule type" value="Genomic_DNA"/>
</dbReference>
<dbReference type="PANTHER" id="PTHR11733">
    <property type="entry name" value="ZINC METALLOPROTEASE FAMILY M13 NEPRILYSIN-RELATED"/>
    <property type="match status" value="1"/>
</dbReference>
<reference evidence="2 4" key="1">
    <citation type="submission" date="2008-03" db="EMBL/GenBank/DDBJ databases">
        <title>Annotation of Ixodes scapularis.</title>
        <authorList>
            <consortium name="Ixodes scapularis Genome Project Consortium"/>
            <person name="Caler E."/>
            <person name="Hannick L.I."/>
            <person name="Bidwell S."/>
            <person name="Joardar V."/>
            <person name="Thiagarajan M."/>
            <person name="Amedeo P."/>
            <person name="Galinsky K.J."/>
            <person name="Schobel S."/>
            <person name="Inman J."/>
            <person name="Hostetler J."/>
            <person name="Miller J."/>
            <person name="Hammond M."/>
            <person name="Megy K."/>
            <person name="Lawson D."/>
            <person name="Kodira C."/>
            <person name="Sutton G."/>
            <person name="Meyer J."/>
            <person name="Hill C.A."/>
            <person name="Birren B."/>
            <person name="Nene V."/>
            <person name="Collins F."/>
            <person name="Alarcon-Chaidez F."/>
            <person name="Wikel S."/>
            <person name="Strausberg R."/>
        </authorList>
    </citation>
    <scope>NUCLEOTIDE SEQUENCE [LARGE SCALE GENOMIC DNA]</scope>
    <source>
        <strain evidence="4">Wikel</strain>
        <strain evidence="2">Wikel colony</strain>
    </source>
</reference>
<keyword evidence="4" id="KW-1185">Reference proteome</keyword>
<dbReference type="PaxDb" id="6945-B7QEC9"/>
<protein>
    <submittedName>
        <fullName evidence="2 3">Endothelin-converting enzyme, putative</fullName>
        <ecNumber evidence="2">3.4.24.71</ecNumber>
    </submittedName>
</protein>
<dbReference type="Gene3D" id="3.40.390.10">
    <property type="entry name" value="Collagenase (Catalytic Domain)"/>
    <property type="match status" value="1"/>
</dbReference>
<dbReference type="VEuPathDB" id="VectorBase:ISCW012849"/>
<dbReference type="VEuPathDB" id="VectorBase:ISCP_031039"/>
<evidence type="ECO:0000313" key="2">
    <source>
        <dbReference type="EMBL" id="EEC17201.1"/>
    </source>
</evidence>
<name>B7QEC9_IXOSC</name>
<dbReference type="Gene3D" id="1.10.1380.10">
    <property type="entry name" value="Neutral endopeptidase , domain2"/>
    <property type="match status" value="1"/>
</dbReference>
<evidence type="ECO:0000313" key="3">
    <source>
        <dbReference type="EnsemblMetazoa" id="ISCW012849-PA"/>
    </source>
</evidence>
<sequence>LHAKPDKWYCFRQASSLLGHALAASYFSRPKLRILLKKSLHMAASIRRGLGDAMNTSRWLKRTLLKESIKKLNNIKWSLGYPSGLHNSASLNVFYQYYPNVAYPFLTSFLLTARAHMKNILQLVVTPRSVATVKDTGEFETRAVYKYALNAIAVTPAMMLPPNLCQEAPPEVNYGGLGHVLSFHIVRAYDWTGLKLSEKASLKPPWIDVFRLRHQNEIGCLTSKSSKMQRRKASPGLFSDYLDEIMAIEPLYRAYRNATSHKFVRRQAIFFFSWCHSLCSSRSVQGTFQDDSSLRCNIPLMGMKQFSQAFHCPINSNMNPKKSCRYW</sequence>
<dbReference type="InterPro" id="IPR000718">
    <property type="entry name" value="Peptidase_M13"/>
</dbReference>
<dbReference type="EnsemblMetazoa" id="ISCW012849-RA">
    <property type="protein sequence ID" value="ISCW012849-PA"/>
    <property type="gene ID" value="ISCW012849"/>
</dbReference>
<feature type="non-terminal residue" evidence="2">
    <location>
        <position position="1"/>
    </location>
</feature>
<dbReference type="OrthoDB" id="7995352at2759"/>
<feature type="domain" description="Peptidase M13 C-terminal" evidence="1">
    <location>
        <begin position="143"/>
        <end position="325"/>
    </location>
</feature>
<keyword evidence="2" id="KW-0378">Hydrolase</keyword>
<reference evidence="3" key="2">
    <citation type="submission" date="2020-05" db="UniProtKB">
        <authorList>
            <consortium name="EnsemblMetazoa"/>
        </authorList>
    </citation>
    <scope>IDENTIFICATION</scope>
    <source>
        <strain evidence="3">wikel</strain>
    </source>
</reference>
<proteinExistence type="predicted"/>
<dbReference type="InterPro" id="IPR042089">
    <property type="entry name" value="Peptidase_M13_dom_2"/>
</dbReference>
<dbReference type="Proteomes" id="UP000001555">
    <property type="component" value="Unassembled WGS sequence"/>
</dbReference>
<dbReference type="EC" id="3.4.24.71" evidence="2"/>
<dbReference type="EMBL" id="ABJB010214663">
    <property type="status" value="NOT_ANNOTATED_CDS"/>
    <property type="molecule type" value="Genomic_DNA"/>
</dbReference>